<name>A0A9D7SSG1_9BACT</name>
<protein>
    <submittedName>
        <fullName evidence="2">DUF559 domain-containing protein</fullName>
    </submittedName>
</protein>
<feature type="domain" description="DUF559" evidence="1">
    <location>
        <begin position="19"/>
        <end position="122"/>
    </location>
</feature>
<evidence type="ECO:0000259" key="1">
    <source>
        <dbReference type="Pfam" id="PF04480"/>
    </source>
</evidence>
<dbReference type="InterPro" id="IPR047216">
    <property type="entry name" value="Endonuclease_DUF559_bact"/>
</dbReference>
<dbReference type="SUPFAM" id="SSF52980">
    <property type="entry name" value="Restriction endonuclease-like"/>
    <property type="match status" value="1"/>
</dbReference>
<dbReference type="Gene3D" id="3.40.960.10">
    <property type="entry name" value="VSR Endonuclease"/>
    <property type="match status" value="1"/>
</dbReference>
<accession>A0A9D7SSG1</accession>
<dbReference type="Pfam" id="PF04480">
    <property type="entry name" value="DUF559"/>
    <property type="match status" value="1"/>
</dbReference>
<reference evidence="2 3" key="1">
    <citation type="submission" date="2020-10" db="EMBL/GenBank/DDBJ databases">
        <title>Connecting structure to function with the recovery of over 1000 high-quality activated sludge metagenome-assembled genomes encoding full-length rRNA genes using long-read sequencing.</title>
        <authorList>
            <person name="Singleton C.M."/>
            <person name="Petriglieri F."/>
            <person name="Kristensen J.M."/>
            <person name="Kirkegaard R.H."/>
            <person name="Michaelsen T.Y."/>
            <person name="Andersen M.H."/>
            <person name="Karst S.M."/>
            <person name="Dueholm M.S."/>
            <person name="Nielsen P.H."/>
            <person name="Albertsen M."/>
        </authorList>
    </citation>
    <scope>NUCLEOTIDE SEQUENCE [LARGE SCALE GENOMIC DNA]</scope>
    <source>
        <strain evidence="2">Ribe_18-Q3-R11-54_MAXAC.273</strain>
    </source>
</reference>
<dbReference type="PANTHER" id="PTHR38590:SF1">
    <property type="entry name" value="BLL0828 PROTEIN"/>
    <property type="match status" value="1"/>
</dbReference>
<sequence length="134" mass="16190">MAKKRKNMHLGAKPSTFINAFLLRNNPTEAEIFLWDRLKDRQVEGARFRRQHPMKNFVVDNYCNELKLSIELDGKYHNERSQQFYDDDRTEILTENKVTVIRFTNEQIYHSMDSVIEEIRRIIISIREQKKKMK</sequence>
<gene>
    <name evidence="2" type="ORF">IPP15_01125</name>
</gene>
<evidence type="ECO:0000313" key="2">
    <source>
        <dbReference type="EMBL" id="MBK9981022.1"/>
    </source>
</evidence>
<dbReference type="InterPro" id="IPR007569">
    <property type="entry name" value="DUF559"/>
</dbReference>
<evidence type="ECO:0000313" key="3">
    <source>
        <dbReference type="Proteomes" id="UP000808337"/>
    </source>
</evidence>
<organism evidence="2 3">
    <name type="scientific">Candidatus Opimibacter skivensis</name>
    <dbReference type="NCBI Taxonomy" id="2982028"/>
    <lineage>
        <taxon>Bacteria</taxon>
        <taxon>Pseudomonadati</taxon>
        <taxon>Bacteroidota</taxon>
        <taxon>Saprospiria</taxon>
        <taxon>Saprospirales</taxon>
        <taxon>Saprospiraceae</taxon>
        <taxon>Candidatus Opimibacter</taxon>
    </lineage>
</organism>
<proteinExistence type="predicted"/>
<dbReference type="CDD" id="cd01038">
    <property type="entry name" value="Endonuclease_DUF559"/>
    <property type="match status" value="1"/>
</dbReference>
<comment type="caution">
    <text evidence="2">The sequence shown here is derived from an EMBL/GenBank/DDBJ whole genome shotgun (WGS) entry which is preliminary data.</text>
</comment>
<dbReference type="PANTHER" id="PTHR38590">
    <property type="entry name" value="BLL0828 PROTEIN"/>
    <property type="match status" value="1"/>
</dbReference>
<dbReference type="AlphaFoldDB" id="A0A9D7SSG1"/>
<dbReference type="Proteomes" id="UP000808337">
    <property type="component" value="Unassembled WGS sequence"/>
</dbReference>
<dbReference type="EMBL" id="JADKGY010000001">
    <property type="protein sequence ID" value="MBK9981022.1"/>
    <property type="molecule type" value="Genomic_DNA"/>
</dbReference>
<dbReference type="InterPro" id="IPR011335">
    <property type="entry name" value="Restrct_endonuc-II-like"/>
</dbReference>